<dbReference type="AlphaFoldDB" id="A0A0X8X133"/>
<dbReference type="InterPro" id="IPR006179">
    <property type="entry name" value="5_nucleotidase/apyrase"/>
</dbReference>
<dbReference type="PANTHER" id="PTHR11575:SF24">
    <property type="entry name" value="5'-NUCLEOTIDASE"/>
    <property type="match status" value="1"/>
</dbReference>
<dbReference type="Gene3D" id="3.60.21.10">
    <property type="match status" value="1"/>
</dbReference>
<dbReference type="KEGG" id="mgot:MgSA37_02025"/>
<evidence type="ECO:0000256" key="1">
    <source>
        <dbReference type="RuleBase" id="RU362119"/>
    </source>
</evidence>
<name>A0A0X8X133_9SPHI</name>
<accession>A0A0X8X133</accession>
<gene>
    <name evidence="2" type="primary">yfkN</name>
    <name evidence="2" type="ORF">MgSA37_02025</name>
</gene>
<dbReference type="InterPro" id="IPR029052">
    <property type="entry name" value="Metallo-depent_PP-like"/>
</dbReference>
<organism evidence="2 3">
    <name type="scientific">Mucilaginibacter gotjawali</name>
    <dbReference type="NCBI Taxonomy" id="1550579"/>
    <lineage>
        <taxon>Bacteria</taxon>
        <taxon>Pseudomonadati</taxon>
        <taxon>Bacteroidota</taxon>
        <taxon>Sphingobacteriia</taxon>
        <taxon>Sphingobacteriales</taxon>
        <taxon>Sphingobacteriaceae</taxon>
        <taxon>Mucilaginibacter</taxon>
    </lineage>
</organism>
<dbReference type="Pfam" id="PF00149">
    <property type="entry name" value="Metallophos"/>
    <property type="match status" value="1"/>
</dbReference>
<sequence>MNKERRLFINQFSVLSALGTLSKPTMTFARVSKKINSLHSSRNQVTIYHTCDLHGNLTPFDGKLGGLTNIQKVLNNQDTSGLLLDGGDFLGHSQSSGTRLKVIDTMNKMGYHAAAIGNEELEMGQDQLASLVPLMNFSLVNCNYGLEGKLGKLVKPYITISTGKFKVGITGVGHQLKGVAYADAIECANNTAKILKEKEKCDLVICLSHLGYNQPGDQPDDQKLAQHSSQIDMIISGHNRFLVRGTIIKMNKLKHEVLISPAAYNGLMVGKTIFSFENGKQKSNIKSKSLIPGQTSGQTFMQSYASLVVSEQPAMSV</sequence>
<dbReference type="EMBL" id="AP017313">
    <property type="protein sequence ID" value="BAU53854.1"/>
    <property type="molecule type" value="Genomic_DNA"/>
</dbReference>
<reference evidence="2 3" key="1">
    <citation type="submission" date="2015-12" db="EMBL/GenBank/DDBJ databases">
        <title>Genome sequence of Mucilaginibacter gotjawali.</title>
        <authorList>
            <person name="Lee J.S."/>
            <person name="Lee K.C."/>
            <person name="Kim K.K."/>
            <person name="Lee B.W."/>
        </authorList>
    </citation>
    <scope>NUCLEOTIDE SEQUENCE [LARGE SCALE GENOMIC DNA]</scope>
    <source>
        <strain evidence="2 3">SA3-7</strain>
    </source>
</reference>
<comment type="similarity">
    <text evidence="1">Belongs to the 5'-nucleotidase family.</text>
</comment>
<dbReference type="GO" id="GO:0008253">
    <property type="term" value="F:5'-nucleotidase activity"/>
    <property type="evidence" value="ECO:0007669"/>
    <property type="project" value="UniProtKB-EC"/>
</dbReference>
<keyword evidence="3" id="KW-1185">Reference proteome</keyword>
<keyword evidence="1" id="KW-0378">Hydrolase</keyword>
<protein>
    <submittedName>
        <fullName evidence="2">Trifunctional nucleotide phosphoesterase protein YfkN</fullName>
    </submittedName>
</protein>
<proteinExistence type="inferred from homology"/>
<dbReference type="InterPro" id="IPR004843">
    <property type="entry name" value="Calcineurin-like_PHP"/>
</dbReference>
<dbReference type="PANTHER" id="PTHR11575">
    <property type="entry name" value="5'-NUCLEOTIDASE-RELATED"/>
    <property type="match status" value="1"/>
</dbReference>
<dbReference type="Proteomes" id="UP000218263">
    <property type="component" value="Chromosome"/>
</dbReference>
<evidence type="ECO:0000313" key="3">
    <source>
        <dbReference type="Proteomes" id="UP000218263"/>
    </source>
</evidence>
<keyword evidence="1" id="KW-0547">Nucleotide-binding</keyword>
<evidence type="ECO:0000313" key="2">
    <source>
        <dbReference type="EMBL" id="BAU53854.1"/>
    </source>
</evidence>
<dbReference type="RefSeq" id="WP_096351569.1">
    <property type="nucleotide sequence ID" value="NZ_AP017313.1"/>
</dbReference>
<dbReference type="PRINTS" id="PR01607">
    <property type="entry name" value="APYRASEFAMLY"/>
</dbReference>
<dbReference type="GO" id="GO:0000166">
    <property type="term" value="F:nucleotide binding"/>
    <property type="evidence" value="ECO:0007669"/>
    <property type="project" value="UniProtKB-KW"/>
</dbReference>
<dbReference type="GO" id="GO:0009166">
    <property type="term" value="P:nucleotide catabolic process"/>
    <property type="evidence" value="ECO:0007669"/>
    <property type="project" value="InterPro"/>
</dbReference>
<dbReference type="OrthoDB" id="9775118at2"/>
<dbReference type="SUPFAM" id="SSF56300">
    <property type="entry name" value="Metallo-dependent phosphatases"/>
    <property type="match status" value="1"/>
</dbReference>